<dbReference type="PANTHER" id="PTHR35797:SF1">
    <property type="entry name" value="PROTEASE"/>
    <property type="match status" value="1"/>
</dbReference>
<dbReference type="InterPro" id="IPR042150">
    <property type="entry name" value="MmRce1-like"/>
</dbReference>
<protein>
    <recommendedName>
        <fullName evidence="2">CAAX prenyl protease 2/Lysostaphin resistance protein A-like domain-containing protein</fullName>
    </recommendedName>
</protein>
<dbReference type="GO" id="GO:0004175">
    <property type="term" value="F:endopeptidase activity"/>
    <property type="evidence" value="ECO:0007669"/>
    <property type="project" value="UniProtKB-ARBA"/>
</dbReference>
<feature type="transmembrane region" description="Helical" evidence="1">
    <location>
        <begin position="198"/>
        <end position="218"/>
    </location>
</feature>
<dbReference type="PANTHER" id="PTHR35797">
    <property type="entry name" value="PROTEASE-RELATED"/>
    <property type="match status" value="1"/>
</dbReference>
<keyword evidence="1" id="KW-0812">Transmembrane</keyword>
<reference evidence="3 4" key="1">
    <citation type="journal article" date="2015" name="Antonie Van Leeuwenhoek">
        <title>A phylogenomic and molecular marker based taxonomic framework for the order Xanthomonadales: proposal to transfer the families Algiphilaceae and Solimonadaceae to the order Nevskiales ord. nov. and to create a new family within the order Xanthomonadales, the family Rhodanobacteraceae fam. nov., containing the genus Rhodanobacter and its closest relatives.</title>
        <authorList>
            <person name="Naushad S."/>
            <person name="Adeolu M."/>
            <person name="Wong S."/>
            <person name="Sohail M."/>
            <person name="Schellhorn H.E."/>
            <person name="Gupta R.S."/>
        </authorList>
    </citation>
    <scope>NUCLEOTIDE SEQUENCE [LARGE SCALE GENOMIC DNA]</scope>
    <source>
        <strain evidence="3 4">DSM 16301</strain>
    </source>
</reference>
<feature type="transmembrane region" description="Helical" evidence="1">
    <location>
        <begin position="41"/>
        <end position="58"/>
    </location>
</feature>
<evidence type="ECO:0000313" key="4">
    <source>
        <dbReference type="Proteomes" id="UP000035481"/>
    </source>
</evidence>
<feature type="domain" description="CAAX prenyl protease 2/Lysostaphin resistance protein A-like" evidence="2">
    <location>
        <begin position="136"/>
        <end position="238"/>
    </location>
</feature>
<name>A0A0G9H0S0_9GAMM</name>
<dbReference type="PATRIC" id="fig|1440762.4.peg.1842"/>
<feature type="transmembrane region" description="Helical" evidence="1">
    <location>
        <begin position="255"/>
        <end position="276"/>
    </location>
</feature>
<dbReference type="Pfam" id="PF02517">
    <property type="entry name" value="Rce1-like"/>
    <property type="match status" value="1"/>
</dbReference>
<feature type="transmembrane region" description="Helical" evidence="1">
    <location>
        <begin position="12"/>
        <end position="29"/>
    </location>
</feature>
<feature type="transmembrane region" description="Helical" evidence="1">
    <location>
        <begin position="79"/>
        <end position="104"/>
    </location>
</feature>
<keyword evidence="1" id="KW-1133">Transmembrane helix</keyword>
<dbReference type="EMBL" id="JPLA01000028">
    <property type="protein sequence ID" value="KLD63430.1"/>
    <property type="molecule type" value="Genomic_DNA"/>
</dbReference>
<accession>A0A0G9H0S0</accession>
<dbReference type="Proteomes" id="UP000035481">
    <property type="component" value="Unassembled WGS sequence"/>
</dbReference>
<gene>
    <name evidence="3" type="ORF">Y882_11710</name>
</gene>
<dbReference type="AlphaFoldDB" id="A0A0G9H0S0"/>
<dbReference type="STRING" id="1440762.Y882_11710"/>
<comment type="caution">
    <text evidence="3">The sequence shown here is derived from an EMBL/GenBank/DDBJ whole genome shotgun (WGS) entry which is preliminary data.</text>
</comment>
<evidence type="ECO:0000256" key="1">
    <source>
        <dbReference type="SAM" id="Phobius"/>
    </source>
</evidence>
<proteinExistence type="predicted"/>
<feature type="transmembrane region" description="Helical" evidence="1">
    <location>
        <begin position="225"/>
        <end position="243"/>
    </location>
</feature>
<evidence type="ECO:0000313" key="3">
    <source>
        <dbReference type="EMBL" id="KLD63430.1"/>
    </source>
</evidence>
<feature type="transmembrane region" description="Helical" evidence="1">
    <location>
        <begin position="165"/>
        <end position="186"/>
    </location>
</feature>
<dbReference type="GO" id="GO:0080120">
    <property type="term" value="P:CAAX-box protein maturation"/>
    <property type="evidence" value="ECO:0007669"/>
    <property type="project" value="UniProtKB-ARBA"/>
</dbReference>
<sequence length="285" mass="31305">MIVQKTSWQKVATFLLLFVVISAVFNVLILSARELRAGDGLYATGIMWASGLAAMATLKLHGCSLSGLGWKWPAIRYVWLSLLIPLAYAAIAYVLVWTCGLGHFPNREFMQKLVGTMGLHASPVASTLLYVALEASFGLVGSMGRALGEEIGWRGFLAPELFKSMNFTGATLFSAAVWALCHYPVLIWGDYNSGTPSWYGLTCFTVLILGCSVIANWMRLKSGSLWTGAILHASHNLFIQAIFTPLTADTGKSAWFIDEFGVVLPVVIGGFAIYFWRRRHELARL</sequence>
<evidence type="ECO:0000259" key="2">
    <source>
        <dbReference type="Pfam" id="PF02517"/>
    </source>
</evidence>
<organism evidence="3 4">
    <name type="scientific">Dyella japonica DSM 16301</name>
    <dbReference type="NCBI Taxonomy" id="1440762"/>
    <lineage>
        <taxon>Bacteria</taxon>
        <taxon>Pseudomonadati</taxon>
        <taxon>Pseudomonadota</taxon>
        <taxon>Gammaproteobacteria</taxon>
        <taxon>Lysobacterales</taxon>
        <taxon>Rhodanobacteraceae</taxon>
        <taxon>Dyella</taxon>
    </lineage>
</organism>
<dbReference type="RefSeq" id="WP_162207415.1">
    <property type="nucleotide sequence ID" value="NZ_JPLA01000028.1"/>
</dbReference>
<dbReference type="InterPro" id="IPR003675">
    <property type="entry name" value="Rce1/LyrA-like_dom"/>
</dbReference>
<feature type="transmembrane region" description="Helical" evidence="1">
    <location>
        <begin position="124"/>
        <end position="144"/>
    </location>
</feature>
<keyword evidence="1" id="KW-0472">Membrane</keyword>